<gene>
    <name evidence="1" type="ORF">ST47_g9540</name>
</gene>
<dbReference type="SUPFAM" id="SSF53474">
    <property type="entry name" value="alpha/beta-Hydrolases"/>
    <property type="match status" value="1"/>
</dbReference>
<name>A0A162X5W8_DIDRA</name>
<protein>
    <submittedName>
        <fullName evidence="1">Catalytic</fullName>
    </submittedName>
</protein>
<dbReference type="AlphaFoldDB" id="A0A162X5W8"/>
<dbReference type="OrthoDB" id="408373at2759"/>
<dbReference type="Gene3D" id="3.40.50.1820">
    <property type="entry name" value="alpha/beta hydrolase"/>
    <property type="match status" value="1"/>
</dbReference>
<dbReference type="InterPro" id="IPR029058">
    <property type="entry name" value="AB_hydrolase_fold"/>
</dbReference>
<evidence type="ECO:0000313" key="2">
    <source>
        <dbReference type="Proteomes" id="UP000076837"/>
    </source>
</evidence>
<proteinExistence type="predicted"/>
<organism evidence="1 2">
    <name type="scientific">Didymella rabiei</name>
    <name type="common">Chickpea ascochyta blight fungus</name>
    <name type="synonym">Mycosphaerella rabiei</name>
    <dbReference type="NCBI Taxonomy" id="5454"/>
    <lineage>
        <taxon>Eukaryota</taxon>
        <taxon>Fungi</taxon>
        <taxon>Dikarya</taxon>
        <taxon>Ascomycota</taxon>
        <taxon>Pezizomycotina</taxon>
        <taxon>Dothideomycetes</taxon>
        <taxon>Pleosporomycetidae</taxon>
        <taxon>Pleosporales</taxon>
        <taxon>Pleosporineae</taxon>
        <taxon>Didymellaceae</taxon>
        <taxon>Ascochyta</taxon>
    </lineage>
</organism>
<dbReference type="STRING" id="5454.A0A162X5W8"/>
<accession>A0A162X5W8</accession>
<comment type="caution">
    <text evidence="1">The sequence shown here is derived from an EMBL/GenBank/DDBJ whole genome shotgun (WGS) entry which is preliminary data.</text>
</comment>
<keyword evidence="2" id="KW-1185">Reference proteome</keyword>
<reference evidence="1 2" key="1">
    <citation type="journal article" date="2016" name="Sci. Rep.">
        <title>Draft genome sequencing and secretome analysis of fungal phytopathogen Ascochyta rabiei provides insight into the necrotrophic effector repertoire.</title>
        <authorList>
            <person name="Verma S."/>
            <person name="Gazara R.K."/>
            <person name="Nizam S."/>
            <person name="Parween S."/>
            <person name="Chattopadhyay D."/>
            <person name="Verma P.K."/>
        </authorList>
    </citation>
    <scope>NUCLEOTIDE SEQUENCE [LARGE SCALE GENOMIC DNA]</scope>
    <source>
        <strain evidence="1 2">ArDII</strain>
    </source>
</reference>
<dbReference type="InterPro" id="IPR000073">
    <property type="entry name" value="AB_hydrolase_1"/>
</dbReference>
<sequence length="171" mass="19672">MAEEFHILTQEYLGIREKIHIVGHDIGGMIAFTYALRYASDVASVIWSEFPLPETSNYEENQPTPALFHFVFHQIRDLPETLIAGKELEYLTHFYHRLAYNSMGITVEDAGFYTLAFSQLLATRRYQGRFGSLPLVRARCGRKQKVVERERESEGPIACDVGRSKWVSKAR</sequence>
<dbReference type="EMBL" id="JYNV01000295">
    <property type="protein sequence ID" value="KZM19364.1"/>
    <property type="molecule type" value="Genomic_DNA"/>
</dbReference>
<evidence type="ECO:0000313" key="1">
    <source>
        <dbReference type="EMBL" id="KZM19364.1"/>
    </source>
</evidence>
<dbReference type="Proteomes" id="UP000076837">
    <property type="component" value="Unassembled WGS sequence"/>
</dbReference>
<dbReference type="Pfam" id="PF00561">
    <property type="entry name" value="Abhydrolase_1"/>
    <property type="match status" value="1"/>
</dbReference>